<dbReference type="Pfam" id="PF13628">
    <property type="entry name" value="DUF4142"/>
    <property type="match status" value="1"/>
</dbReference>
<dbReference type="InterPro" id="IPR012347">
    <property type="entry name" value="Ferritin-like"/>
</dbReference>
<evidence type="ECO:0000256" key="2">
    <source>
        <dbReference type="SAM" id="SignalP"/>
    </source>
</evidence>
<keyword evidence="5" id="KW-1185">Reference proteome</keyword>
<dbReference type="EMBL" id="CP098735">
    <property type="protein sequence ID" value="USE77538.1"/>
    <property type="molecule type" value="Genomic_DNA"/>
</dbReference>
<sequence>MPIRIIRTKALSVLGTAACSLLLSSAVMAQGTSTAPKNTAPGNMPATTATDESGTRGTARDTSKLVRADRSFLENAAQGGLAEVEGSKLAEQKASSADVKTFAARMVKDHTMVNEELTKLASSKGYTPPTEPSVVQRTELKGLSALDGERFDKMYASRIGVAAHEKTVKLFQEAAKNAKDPDIKAFAAKHVPDLEQHLQMARDLNKKVGNDK</sequence>
<accession>A0ABY4VKK8</accession>
<name>A0ABY4VKK8_9BURK</name>
<gene>
    <name evidence="4" type="ORF">NDR89_00300</name>
</gene>
<feature type="chain" id="PRO_5045857766" evidence="2">
    <location>
        <begin position="30"/>
        <end position="212"/>
    </location>
</feature>
<dbReference type="InterPro" id="IPR025419">
    <property type="entry name" value="DUF4142"/>
</dbReference>
<dbReference type="RefSeq" id="WP_252251888.1">
    <property type="nucleotide sequence ID" value="NZ_CP098735.1"/>
</dbReference>
<protein>
    <submittedName>
        <fullName evidence="4">DUF4142 domain-containing protein</fullName>
    </submittedName>
</protein>
<organism evidence="4 5">
    <name type="scientific">Cupriavidus gilardii</name>
    <dbReference type="NCBI Taxonomy" id="82541"/>
    <lineage>
        <taxon>Bacteria</taxon>
        <taxon>Pseudomonadati</taxon>
        <taxon>Pseudomonadota</taxon>
        <taxon>Betaproteobacteria</taxon>
        <taxon>Burkholderiales</taxon>
        <taxon>Burkholderiaceae</taxon>
        <taxon>Cupriavidus</taxon>
    </lineage>
</organism>
<keyword evidence="2" id="KW-0732">Signal</keyword>
<dbReference type="Proteomes" id="UP001056648">
    <property type="component" value="Chromosome 1"/>
</dbReference>
<evidence type="ECO:0000256" key="1">
    <source>
        <dbReference type="SAM" id="MobiDB-lite"/>
    </source>
</evidence>
<dbReference type="PANTHER" id="PTHR38593">
    <property type="entry name" value="BLR2558 PROTEIN"/>
    <property type="match status" value="1"/>
</dbReference>
<evidence type="ECO:0000313" key="4">
    <source>
        <dbReference type="EMBL" id="USE77538.1"/>
    </source>
</evidence>
<feature type="compositionally biased region" description="Polar residues" evidence="1">
    <location>
        <begin position="33"/>
        <end position="56"/>
    </location>
</feature>
<feature type="region of interest" description="Disordered" evidence="1">
    <location>
        <begin position="33"/>
        <end position="65"/>
    </location>
</feature>
<feature type="domain" description="DUF4142" evidence="3">
    <location>
        <begin position="68"/>
        <end position="204"/>
    </location>
</feature>
<feature type="signal peptide" evidence="2">
    <location>
        <begin position="1"/>
        <end position="29"/>
    </location>
</feature>
<dbReference type="Gene3D" id="1.20.1260.10">
    <property type="match status" value="1"/>
</dbReference>
<reference evidence="4" key="1">
    <citation type="submission" date="2022-06" db="EMBL/GenBank/DDBJ databases">
        <title>Complete genome sequence and characterization of Cupriavidus gilardii QJ1 isolated from contaminating cells.</title>
        <authorList>
            <person name="Qi J."/>
        </authorList>
    </citation>
    <scope>NUCLEOTIDE SEQUENCE</scope>
    <source>
        <strain evidence="4">QJ1</strain>
    </source>
</reference>
<dbReference type="PANTHER" id="PTHR38593:SF1">
    <property type="entry name" value="BLR2558 PROTEIN"/>
    <property type="match status" value="1"/>
</dbReference>
<evidence type="ECO:0000313" key="5">
    <source>
        <dbReference type="Proteomes" id="UP001056648"/>
    </source>
</evidence>
<proteinExistence type="predicted"/>
<evidence type="ECO:0000259" key="3">
    <source>
        <dbReference type="Pfam" id="PF13628"/>
    </source>
</evidence>